<dbReference type="Proteomes" id="UP001214415">
    <property type="component" value="Chromosome 3"/>
</dbReference>
<evidence type="ECO:0000256" key="2">
    <source>
        <dbReference type="PROSITE-ProRule" id="PRU00235"/>
    </source>
</evidence>
<organism evidence="3 4">
    <name type="scientific">Malassezia equina</name>
    <dbReference type="NCBI Taxonomy" id="1381935"/>
    <lineage>
        <taxon>Eukaryota</taxon>
        <taxon>Fungi</taxon>
        <taxon>Dikarya</taxon>
        <taxon>Basidiomycota</taxon>
        <taxon>Ustilaginomycotina</taxon>
        <taxon>Malasseziomycetes</taxon>
        <taxon>Malasseziales</taxon>
        <taxon>Malasseziaceae</taxon>
        <taxon>Malassezia</taxon>
    </lineage>
</organism>
<keyword evidence="4" id="KW-1185">Reference proteome</keyword>
<name>A0AAF0EIA3_9BASI</name>
<accession>A0AAF0EIA3</accession>
<proteinExistence type="predicted"/>
<dbReference type="Gene3D" id="2.130.10.30">
    <property type="entry name" value="Regulator of chromosome condensation 1/beta-lactamase-inhibitor protein II"/>
    <property type="match status" value="2"/>
</dbReference>
<dbReference type="InterPro" id="IPR009091">
    <property type="entry name" value="RCC1/BLIP-II"/>
</dbReference>
<dbReference type="SUPFAM" id="SSF50985">
    <property type="entry name" value="RCC1/BLIP-II"/>
    <property type="match status" value="1"/>
</dbReference>
<evidence type="ECO:0000313" key="3">
    <source>
        <dbReference type="EMBL" id="WFD22817.1"/>
    </source>
</evidence>
<reference evidence="3" key="1">
    <citation type="submission" date="2023-03" db="EMBL/GenBank/DDBJ databases">
        <title>Mating type loci evolution in Malassezia.</title>
        <authorList>
            <person name="Coelho M.A."/>
        </authorList>
    </citation>
    <scope>NUCLEOTIDE SEQUENCE</scope>
    <source>
        <strain evidence="3">CBS 12830</strain>
    </source>
</reference>
<dbReference type="InterPro" id="IPR051210">
    <property type="entry name" value="Ub_ligase/GEF_domain"/>
</dbReference>
<evidence type="ECO:0000256" key="1">
    <source>
        <dbReference type="ARBA" id="ARBA00022737"/>
    </source>
</evidence>
<sequence length="386" mass="41889">MDLYACGSNSEGQLGIGHTDDSRTWTPCTYGTQAFPPRRWTVVEIASSASATLALCQRDNETQLWTCGHAWPKRDASTFTWVDARQELGIQGPIVHVAAVWDCMYVVERVSEGDRLWALGLSNAFGQWGTSEAMASARNAEMPPWCHRVDVDACLPRAAAGPWRVHTVAGGVRHVLAVLTSAEAHCLVGWGHARHGQLGPIHARVVQTPKKLLSLWTAEPLGQPPPTYALALGMAHSVVAAQHDNETRVWLWGSNRHGQLGIPGGAWETEHEGAARSATLPHAVVPACMWRTTLLHVDGRVWAHGAESHAQTSVHDWLCHGTLRAGSEHALLLDTQGTVYGWGWNEHGNLAHTEESVAPRIVWDGPAAICVWTGYGTSWVGVMAAS</sequence>
<dbReference type="InterPro" id="IPR000408">
    <property type="entry name" value="Reg_chr_condens"/>
</dbReference>
<dbReference type="PRINTS" id="PR00633">
    <property type="entry name" value="RCCNDNSATION"/>
</dbReference>
<feature type="repeat" description="RCC1" evidence="2">
    <location>
        <begin position="1"/>
        <end position="58"/>
    </location>
</feature>
<dbReference type="AlphaFoldDB" id="A0AAF0EIA3"/>
<dbReference type="Pfam" id="PF13540">
    <property type="entry name" value="RCC1_2"/>
    <property type="match status" value="1"/>
</dbReference>
<keyword evidence="1" id="KW-0677">Repeat</keyword>
<gene>
    <name evidence="3" type="primary">ATS1</name>
    <name evidence="3" type="ORF">MEQU1_001494</name>
</gene>
<dbReference type="EMBL" id="CP119902">
    <property type="protein sequence ID" value="WFD22817.1"/>
    <property type="molecule type" value="Genomic_DNA"/>
</dbReference>
<dbReference type="Pfam" id="PF00415">
    <property type="entry name" value="RCC1"/>
    <property type="match status" value="1"/>
</dbReference>
<evidence type="ECO:0000313" key="4">
    <source>
        <dbReference type="Proteomes" id="UP001214415"/>
    </source>
</evidence>
<dbReference type="PANTHER" id="PTHR22870">
    <property type="entry name" value="REGULATOR OF CHROMOSOME CONDENSATION"/>
    <property type="match status" value="1"/>
</dbReference>
<protein>
    <submittedName>
        <fullName evidence="3">Alpha tubulin suppressor</fullName>
    </submittedName>
</protein>
<dbReference type="PROSITE" id="PS50012">
    <property type="entry name" value="RCC1_3"/>
    <property type="match status" value="1"/>
</dbReference>
<dbReference type="PANTHER" id="PTHR22870:SF408">
    <property type="entry name" value="OS09G0560450 PROTEIN"/>
    <property type="match status" value="1"/>
</dbReference>